<evidence type="ECO:0000313" key="3">
    <source>
        <dbReference type="Proteomes" id="UP000626109"/>
    </source>
</evidence>
<protein>
    <recommendedName>
        <fullName evidence="4">Secreted protein</fullName>
    </recommendedName>
</protein>
<evidence type="ECO:0008006" key="4">
    <source>
        <dbReference type="Google" id="ProtNLM"/>
    </source>
</evidence>
<proteinExistence type="predicted"/>
<organism evidence="2 3">
    <name type="scientific">Polarella glacialis</name>
    <name type="common">Dinoflagellate</name>
    <dbReference type="NCBI Taxonomy" id="89957"/>
    <lineage>
        <taxon>Eukaryota</taxon>
        <taxon>Sar</taxon>
        <taxon>Alveolata</taxon>
        <taxon>Dinophyceae</taxon>
        <taxon>Suessiales</taxon>
        <taxon>Suessiaceae</taxon>
        <taxon>Polarella</taxon>
    </lineage>
</organism>
<accession>A0A813KXP5</accession>
<feature type="chain" id="PRO_5032957407" description="Secreted protein" evidence="1">
    <location>
        <begin position="20"/>
        <end position="104"/>
    </location>
</feature>
<dbReference type="Proteomes" id="UP000626109">
    <property type="component" value="Unassembled WGS sequence"/>
</dbReference>
<comment type="caution">
    <text evidence="2">The sequence shown here is derived from an EMBL/GenBank/DDBJ whole genome shotgun (WGS) entry which is preliminary data.</text>
</comment>
<name>A0A813KXP5_POLGL</name>
<dbReference type="AlphaFoldDB" id="A0A813KXP5"/>
<sequence>MLGLCSPTSLLALFLSSYSIFSPNRDASRVVIDTSNLQCPDVKSTCKCECQCVFENKNLIAGGCFLLVVIAFNVGRLCRGSPVLTVPASAVKGKSRGPFEVRSA</sequence>
<gene>
    <name evidence="2" type="ORF">PGLA2088_LOCUS38715</name>
</gene>
<reference evidence="2" key="1">
    <citation type="submission" date="2021-02" db="EMBL/GenBank/DDBJ databases">
        <authorList>
            <person name="Dougan E. K."/>
            <person name="Rhodes N."/>
            <person name="Thang M."/>
            <person name="Chan C."/>
        </authorList>
    </citation>
    <scope>NUCLEOTIDE SEQUENCE</scope>
</reference>
<evidence type="ECO:0000256" key="1">
    <source>
        <dbReference type="SAM" id="SignalP"/>
    </source>
</evidence>
<keyword evidence="1" id="KW-0732">Signal</keyword>
<evidence type="ECO:0000313" key="2">
    <source>
        <dbReference type="EMBL" id="CAE8715711.1"/>
    </source>
</evidence>
<feature type="signal peptide" evidence="1">
    <location>
        <begin position="1"/>
        <end position="19"/>
    </location>
</feature>
<dbReference type="EMBL" id="CAJNNW010032847">
    <property type="protein sequence ID" value="CAE8715711.1"/>
    <property type="molecule type" value="Genomic_DNA"/>
</dbReference>